<organism evidence="1">
    <name type="scientific">Anopheles darlingi</name>
    <name type="common">Mosquito</name>
    <dbReference type="NCBI Taxonomy" id="43151"/>
    <lineage>
        <taxon>Eukaryota</taxon>
        <taxon>Metazoa</taxon>
        <taxon>Ecdysozoa</taxon>
        <taxon>Arthropoda</taxon>
        <taxon>Hexapoda</taxon>
        <taxon>Insecta</taxon>
        <taxon>Pterygota</taxon>
        <taxon>Neoptera</taxon>
        <taxon>Endopterygota</taxon>
        <taxon>Diptera</taxon>
        <taxon>Nematocera</taxon>
        <taxon>Culicoidea</taxon>
        <taxon>Culicidae</taxon>
        <taxon>Anophelinae</taxon>
        <taxon>Anopheles</taxon>
    </lineage>
</organism>
<sequence length="84" mass="8532">MQSSLCVSLVAFAVCRKISSGRINFASTTVAAAAAGAVGASKGVCPGPGCAGQSYNYIAWIGIVTRGVERMHDGPLPSRSAPYL</sequence>
<evidence type="ECO:0000313" key="1">
    <source>
        <dbReference type="EMBL" id="MBW78513.1"/>
    </source>
</evidence>
<dbReference type="AlphaFoldDB" id="A0A2M4DLS4"/>
<accession>A0A2M4DLS4</accession>
<name>A0A2M4DLS4_ANODA</name>
<reference evidence="1" key="1">
    <citation type="submission" date="2018-01" db="EMBL/GenBank/DDBJ databases">
        <title>An insight into the sialome of Amazonian anophelines.</title>
        <authorList>
            <person name="Ribeiro J.M."/>
            <person name="Scarpassa V."/>
            <person name="Calvo E."/>
        </authorList>
    </citation>
    <scope>NUCLEOTIDE SEQUENCE</scope>
</reference>
<dbReference type="EMBL" id="GGFL01014335">
    <property type="protein sequence ID" value="MBW78513.1"/>
    <property type="molecule type" value="Transcribed_RNA"/>
</dbReference>
<protein>
    <submittedName>
        <fullName evidence="1">Putative secreted protein</fullName>
    </submittedName>
</protein>
<proteinExistence type="predicted"/>